<reference evidence="4" key="2">
    <citation type="submission" date="2021-04" db="EMBL/GenBank/DDBJ databases">
        <authorList>
            <person name="Gilroy R."/>
        </authorList>
    </citation>
    <scope>NUCLEOTIDE SEQUENCE</scope>
    <source>
        <strain evidence="4">CHK189-11263</strain>
    </source>
</reference>
<dbReference type="EMBL" id="DWYC01000046">
    <property type="protein sequence ID" value="HJB56742.1"/>
    <property type="molecule type" value="Genomic_DNA"/>
</dbReference>
<feature type="signal peptide" evidence="2">
    <location>
        <begin position="1"/>
        <end position="24"/>
    </location>
</feature>
<dbReference type="PROSITE" id="PS51257">
    <property type="entry name" value="PROKAR_LIPOPROTEIN"/>
    <property type="match status" value="1"/>
</dbReference>
<comment type="caution">
    <text evidence="4">The sequence shown here is derived from an EMBL/GenBank/DDBJ whole genome shotgun (WGS) entry which is preliminary data.</text>
</comment>
<dbReference type="Gene3D" id="3.90.640.20">
    <property type="entry name" value="Heat-shock cognate protein, ATPase"/>
    <property type="match status" value="1"/>
</dbReference>
<evidence type="ECO:0000259" key="3">
    <source>
        <dbReference type="Pfam" id="PF11738"/>
    </source>
</evidence>
<dbReference type="InterPro" id="IPR037126">
    <property type="entry name" value="PdaC/RsiV-like_sf"/>
</dbReference>
<dbReference type="AlphaFoldDB" id="A0A9D2S4T9"/>
<protein>
    <submittedName>
        <fullName evidence="4">DUF3298 and DUF4163 domain-containing protein</fullName>
    </submittedName>
</protein>
<proteinExistence type="predicted"/>
<evidence type="ECO:0000256" key="1">
    <source>
        <dbReference type="SAM" id="MobiDB-lite"/>
    </source>
</evidence>
<accession>A0A9D2S4T9</accession>
<reference evidence="4" key="1">
    <citation type="journal article" date="2021" name="PeerJ">
        <title>Extensive microbial diversity within the chicken gut microbiome revealed by metagenomics and culture.</title>
        <authorList>
            <person name="Gilroy R."/>
            <person name="Ravi A."/>
            <person name="Getino M."/>
            <person name="Pursley I."/>
            <person name="Horton D.L."/>
            <person name="Alikhan N.F."/>
            <person name="Baker D."/>
            <person name="Gharbi K."/>
            <person name="Hall N."/>
            <person name="Watson M."/>
            <person name="Adriaenssens E.M."/>
            <person name="Foster-Nyarko E."/>
            <person name="Jarju S."/>
            <person name="Secka A."/>
            <person name="Antonio M."/>
            <person name="Oren A."/>
            <person name="Chaudhuri R.R."/>
            <person name="La Ragione R."/>
            <person name="Hildebrand F."/>
            <person name="Pallen M.J."/>
        </authorList>
    </citation>
    <scope>NUCLEOTIDE SEQUENCE</scope>
    <source>
        <strain evidence="4">CHK189-11263</strain>
    </source>
</reference>
<organism evidence="4 5">
    <name type="scientific">Candidatus Flavonifractor intestinipullorum</name>
    <dbReference type="NCBI Taxonomy" id="2838587"/>
    <lineage>
        <taxon>Bacteria</taxon>
        <taxon>Bacillati</taxon>
        <taxon>Bacillota</taxon>
        <taxon>Clostridia</taxon>
        <taxon>Eubacteriales</taxon>
        <taxon>Oscillospiraceae</taxon>
        <taxon>Flavonifractor</taxon>
    </lineage>
</organism>
<evidence type="ECO:0000313" key="4">
    <source>
        <dbReference type="EMBL" id="HJB56742.1"/>
    </source>
</evidence>
<feature type="compositionally biased region" description="Pro residues" evidence="1">
    <location>
        <begin position="39"/>
        <end position="55"/>
    </location>
</feature>
<gene>
    <name evidence="4" type="ORF">H9714_04230</name>
</gene>
<dbReference type="Gene3D" id="3.30.565.40">
    <property type="entry name" value="Fervidobacterium nodosum Rt17-B1 like"/>
    <property type="match status" value="1"/>
</dbReference>
<name>A0A9D2S4T9_9FIRM</name>
<sequence>MRRTRYSALFAALLLVTLAACGPAAPEPTATAVAAPTPTATPEPTPTPSPTPEPLVEPELIFQSFSDTFTAPDGTVVLTVSYTLPDFANQASSAVLTAIADWYTAEGEALLENASLRAQDAVSDYEVSQAAGYPFQATAEEITSELTYQSEGVLSFRREFYANAVGAAHPTVLRMGEQFDRTDGHKLTFSECFTDGLAAAGAAYEALLQSEAVAGLVSSGAVTAAQVEAAFQPDHFYLTGDGFVFWFQPGELAGVSNSPLEVTVPYSALEEYLLPWITTD</sequence>
<dbReference type="Proteomes" id="UP000824208">
    <property type="component" value="Unassembled WGS sequence"/>
</dbReference>
<dbReference type="InterPro" id="IPR021729">
    <property type="entry name" value="DUF3298"/>
</dbReference>
<feature type="region of interest" description="Disordered" evidence="1">
    <location>
        <begin position="30"/>
        <end position="55"/>
    </location>
</feature>
<evidence type="ECO:0000256" key="2">
    <source>
        <dbReference type="SAM" id="SignalP"/>
    </source>
</evidence>
<dbReference type="Pfam" id="PF11738">
    <property type="entry name" value="DUF3298"/>
    <property type="match status" value="1"/>
</dbReference>
<feature type="domain" description="DUF3298" evidence="3">
    <location>
        <begin position="229"/>
        <end position="267"/>
    </location>
</feature>
<evidence type="ECO:0000313" key="5">
    <source>
        <dbReference type="Proteomes" id="UP000824208"/>
    </source>
</evidence>
<keyword evidence="2" id="KW-0732">Signal</keyword>
<feature type="chain" id="PRO_5038581022" evidence="2">
    <location>
        <begin position="25"/>
        <end position="280"/>
    </location>
</feature>